<dbReference type="OrthoDB" id="5952536at2759"/>
<reference evidence="1 2" key="1">
    <citation type="journal article" date="2014" name="BMC Genomics">
        <title>Genome and secretome analysis of the hemibiotrophic fungal pathogen, Moniliophthora roreri, which causes frosty pod rot disease of cacao: mechanisms of the biotrophic and necrotrophic phases.</title>
        <authorList>
            <person name="Meinhardt L.W."/>
            <person name="Costa G.G.L."/>
            <person name="Thomazella D.P.T."/>
            <person name="Teixeira P.J.P.L."/>
            <person name="Carazzolle M.F."/>
            <person name="Schuster S.C."/>
            <person name="Carlson J.E."/>
            <person name="Guiltinan M.J."/>
            <person name="Mieczkowski P."/>
            <person name="Farmer A."/>
            <person name="Ramaraj T."/>
            <person name="Crozier J."/>
            <person name="Davis R.E."/>
            <person name="Shao J."/>
            <person name="Melnick R.L."/>
            <person name="Pereira G.A.G."/>
            <person name="Bailey B.A."/>
        </authorList>
    </citation>
    <scope>NUCLEOTIDE SEQUENCE [LARGE SCALE GENOMIC DNA]</scope>
    <source>
        <strain evidence="1 2">MCA 2997</strain>
    </source>
</reference>
<dbReference type="STRING" id="1381753.V2XIB2"/>
<dbReference type="InterPro" id="IPR027417">
    <property type="entry name" value="P-loop_NTPase"/>
</dbReference>
<dbReference type="Proteomes" id="UP000017559">
    <property type="component" value="Unassembled WGS sequence"/>
</dbReference>
<accession>V2XIB2</accession>
<evidence type="ECO:0000313" key="2">
    <source>
        <dbReference type="Proteomes" id="UP000017559"/>
    </source>
</evidence>
<protein>
    <submittedName>
        <fullName evidence="1">Ii dna helicase</fullName>
    </submittedName>
</protein>
<dbReference type="EMBL" id="AWSO01000194">
    <property type="protein sequence ID" value="ESK93462.1"/>
    <property type="molecule type" value="Genomic_DNA"/>
</dbReference>
<dbReference type="AlphaFoldDB" id="V2XIB2"/>
<dbReference type="Gene3D" id="3.40.50.300">
    <property type="entry name" value="P-loop containing nucleotide triphosphate hydrolases"/>
    <property type="match status" value="1"/>
</dbReference>
<dbReference type="GO" id="GO:0004386">
    <property type="term" value="F:helicase activity"/>
    <property type="evidence" value="ECO:0007669"/>
    <property type="project" value="UniProtKB-KW"/>
</dbReference>
<keyword evidence="1" id="KW-0547">Nucleotide-binding</keyword>
<keyword evidence="1" id="KW-0067">ATP-binding</keyword>
<keyword evidence="2" id="KW-1185">Reference proteome</keyword>
<keyword evidence="1" id="KW-0378">Hydrolase</keyword>
<proteinExistence type="predicted"/>
<dbReference type="KEGG" id="mrr:Moror_1743"/>
<evidence type="ECO:0000313" key="1">
    <source>
        <dbReference type="EMBL" id="ESK93462.1"/>
    </source>
</evidence>
<comment type="caution">
    <text evidence="1">The sequence shown here is derived from an EMBL/GenBank/DDBJ whole genome shotgun (WGS) entry which is preliminary data.</text>
</comment>
<gene>
    <name evidence="1" type="ORF">Moror_1743</name>
</gene>
<name>V2XIB2_MONRO</name>
<dbReference type="HOGENOM" id="CLU_1865628_0_0_1"/>
<sequence>MIKTNSDITIIIIPLKRLQYSMKNDILNNYGLQAVIINQDMPWNRKWWNQNLHHITMKQSETAEIVIVTVEQFFRQKGKQMLIQFGELMEERQFMSRILLVVVDKGHMVSTAGILHFRYQKAFCKAYGNLKIIQIQL</sequence>
<keyword evidence="1" id="KW-0347">Helicase</keyword>
<organism evidence="1 2">
    <name type="scientific">Moniliophthora roreri (strain MCA 2997)</name>
    <name type="common">Cocoa frosty pod rot fungus</name>
    <name type="synonym">Crinipellis roreri</name>
    <dbReference type="NCBI Taxonomy" id="1381753"/>
    <lineage>
        <taxon>Eukaryota</taxon>
        <taxon>Fungi</taxon>
        <taxon>Dikarya</taxon>
        <taxon>Basidiomycota</taxon>
        <taxon>Agaricomycotina</taxon>
        <taxon>Agaricomycetes</taxon>
        <taxon>Agaricomycetidae</taxon>
        <taxon>Agaricales</taxon>
        <taxon>Marasmiineae</taxon>
        <taxon>Marasmiaceae</taxon>
        <taxon>Moniliophthora</taxon>
    </lineage>
</organism>